<dbReference type="AlphaFoldDB" id="A0A9Q8CLR4"/>
<dbReference type="CDD" id="cd04301">
    <property type="entry name" value="NAT_SF"/>
    <property type="match status" value="1"/>
</dbReference>
<dbReference type="Gene3D" id="3.40.630.30">
    <property type="match status" value="1"/>
</dbReference>
<evidence type="ECO:0000256" key="1">
    <source>
        <dbReference type="ARBA" id="ARBA00022679"/>
    </source>
</evidence>
<name>A0A9Q8CLR4_9STAP</name>
<dbReference type="OrthoDB" id="9798006at2"/>
<dbReference type="RefSeq" id="WP_133417266.1">
    <property type="nucleotide sequence ID" value="NZ_SCWD01000001.1"/>
</dbReference>
<evidence type="ECO:0000256" key="2">
    <source>
        <dbReference type="ARBA" id="ARBA00023315"/>
    </source>
</evidence>
<proteinExistence type="predicted"/>
<protein>
    <submittedName>
        <fullName evidence="4">N-acetyltransferase family protein</fullName>
    </submittedName>
</protein>
<dbReference type="PROSITE" id="PS51186">
    <property type="entry name" value="GNAT"/>
    <property type="match status" value="1"/>
</dbReference>
<organism evidence="4 5">
    <name type="scientific">Macrococcus carouselicus</name>
    <dbReference type="NCBI Taxonomy" id="69969"/>
    <lineage>
        <taxon>Bacteria</taxon>
        <taxon>Bacillati</taxon>
        <taxon>Bacillota</taxon>
        <taxon>Bacilli</taxon>
        <taxon>Bacillales</taxon>
        <taxon>Staphylococcaceae</taxon>
        <taxon>Macrococcus</taxon>
    </lineage>
</organism>
<evidence type="ECO:0000313" key="4">
    <source>
        <dbReference type="EMBL" id="TDM04406.1"/>
    </source>
</evidence>
<comment type="caution">
    <text evidence="4">The sequence shown here is derived from an EMBL/GenBank/DDBJ whole genome shotgun (WGS) entry which is preliminary data.</text>
</comment>
<feature type="domain" description="N-acetyltransferase" evidence="3">
    <location>
        <begin position="1"/>
        <end position="157"/>
    </location>
</feature>
<evidence type="ECO:0000313" key="5">
    <source>
        <dbReference type="Proteomes" id="UP000295280"/>
    </source>
</evidence>
<keyword evidence="2" id="KW-0012">Acyltransferase</keyword>
<dbReference type="Pfam" id="PF00583">
    <property type="entry name" value="Acetyltransf_1"/>
    <property type="match status" value="1"/>
</dbReference>
<keyword evidence="5" id="KW-1185">Reference proteome</keyword>
<dbReference type="InterPro" id="IPR016181">
    <property type="entry name" value="Acyl_CoA_acyltransferase"/>
</dbReference>
<dbReference type="PANTHER" id="PTHR43072:SF23">
    <property type="entry name" value="UPF0039 PROTEIN C11D3.02C"/>
    <property type="match status" value="1"/>
</dbReference>
<gene>
    <name evidence="4" type="ORF">ERX40_04355</name>
</gene>
<dbReference type="SUPFAM" id="SSF55729">
    <property type="entry name" value="Acyl-CoA N-acyltransferases (Nat)"/>
    <property type="match status" value="1"/>
</dbReference>
<keyword evidence="1" id="KW-0808">Transferase</keyword>
<accession>A0A9Q8CLR4</accession>
<reference evidence="4 5" key="1">
    <citation type="submission" date="2019-01" db="EMBL/GenBank/DDBJ databases">
        <title>Draft genome sequences of the type strains of six Macrococcus species.</title>
        <authorList>
            <person name="Mazhar S."/>
            <person name="Altermann E."/>
            <person name="Hill C."/>
            <person name="Mcauliffe O."/>
        </authorList>
    </citation>
    <scope>NUCLEOTIDE SEQUENCE [LARGE SCALE GENOMIC DNA]</scope>
    <source>
        <strain evidence="4 5">ATCC 51828</strain>
    </source>
</reference>
<sequence length="165" mass="18839">MNVRQAERNDLERIVEIYNSTIPGRMVTADTEAVTVESRVDWFDAHQGNKPLYVIEKGIEIVGWLSFSDFYSRPAYDRTVEVSIYVDERFRGQGIGQYAVDKMKELATELDFKTLLAFIFSHNIPSIRLFEKNGFVLYGALPDIAEMDGQCYSLSILGCKISNLH</sequence>
<dbReference type="InterPro" id="IPR000182">
    <property type="entry name" value="GNAT_dom"/>
</dbReference>
<dbReference type="GO" id="GO:0016747">
    <property type="term" value="F:acyltransferase activity, transferring groups other than amino-acyl groups"/>
    <property type="evidence" value="ECO:0007669"/>
    <property type="project" value="InterPro"/>
</dbReference>
<evidence type="ECO:0000259" key="3">
    <source>
        <dbReference type="PROSITE" id="PS51186"/>
    </source>
</evidence>
<dbReference type="PANTHER" id="PTHR43072">
    <property type="entry name" value="N-ACETYLTRANSFERASE"/>
    <property type="match status" value="1"/>
</dbReference>
<dbReference type="Proteomes" id="UP000295280">
    <property type="component" value="Unassembled WGS sequence"/>
</dbReference>
<dbReference type="EMBL" id="SCWD01000001">
    <property type="protein sequence ID" value="TDM04406.1"/>
    <property type="molecule type" value="Genomic_DNA"/>
</dbReference>